<evidence type="ECO:0000256" key="1">
    <source>
        <dbReference type="SAM" id="MobiDB-lite"/>
    </source>
</evidence>
<gene>
    <name evidence="3" type="ORF">H9867_01915</name>
</gene>
<dbReference type="InterPro" id="IPR003615">
    <property type="entry name" value="HNH_nuc"/>
</dbReference>
<protein>
    <submittedName>
        <fullName evidence="3">HNH endonuclease</fullName>
    </submittedName>
</protein>
<keyword evidence="3" id="KW-0540">Nuclease</keyword>
<evidence type="ECO:0000313" key="3">
    <source>
        <dbReference type="EMBL" id="HIW95234.1"/>
    </source>
</evidence>
<feature type="domain" description="HNH" evidence="2">
    <location>
        <begin position="64"/>
        <end position="100"/>
    </location>
</feature>
<evidence type="ECO:0000259" key="2">
    <source>
        <dbReference type="Pfam" id="PF01844"/>
    </source>
</evidence>
<reference evidence="3" key="2">
    <citation type="submission" date="2021-04" db="EMBL/GenBank/DDBJ databases">
        <authorList>
            <person name="Gilroy R."/>
        </authorList>
    </citation>
    <scope>NUCLEOTIDE SEQUENCE</scope>
    <source>
        <strain evidence="3">4376</strain>
    </source>
</reference>
<dbReference type="CDD" id="cd00085">
    <property type="entry name" value="HNHc"/>
    <property type="match status" value="1"/>
</dbReference>
<dbReference type="AlphaFoldDB" id="A0A9D1UPB7"/>
<keyword evidence="3" id="KW-0255">Endonuclease</keyword>
<reference evidence="3" key="1">
    <citation type="journal article" date="2021" name="PeerJ">
        <title>Extensive microbial diversity within the chicken gut microbiome revealed by metagenomics and culture.</title>
        <authorList>
            <person name="Gilroy R."/>
            <person name="Ravi A."/>
            <person name="Getino M."/>
            <person name="Pursley I."/>
            <person name="Horton D.L."/>
            <person name="Alikhan N.F."/>
            <person name="Baker D."/>
            <person name="Gharbi K."/>
            <person name="Hall N."/>
            <person name="Watson M."/>
            <person name="Adriaenssens E.M."/>
            <person name="Foster-Nyarko E."/>
            <person name="Jarju S."/>
            <person name="Secka A."/>
            <person name="Antonio M."/>
            <person name="Oren A."/>
            <person name="Chaudhuri R.R."/>
            <person name="La Ragione R."/>
            <person name="Hildebrand F."/>
            <person name="Pallen M.J."/>
        </authorList>
    </citation>
    <scope>NUCLEOTIDE SEQUENCE</scope>
    <source>
        <strain evidence="3">4376</strain>
    </source>
</reference>
<feature type="compositionally biased region" description="Basic residues" evidence="1">
    <location>
        <begin position="142"/>
        <end position="152"/>
    </location>
</feature>
<proteinExistence type="predicted"/>
<comment type="caution">
    <text evidence="3">The sequence shown here is derived from an EMBL/GenBank/DDBJ whole genome shotgun (WGS) entry which is preliminary data.</text>
</comment>
<dbReference type="GO" id="GO:0004519">
    <property type="term" value="F:endonuclease activity"/>
    <property type="evidence" value="ECO:0007669"/>
    <property type="project" value="UniProtKB-KW"/>
</dbReference>
<dbReference type="Pfam" id="PF01844">
    <property type="entry name" value="HNH"/>
    <property type="match status" value="1"/>
</dbReference>
<feature type="region of interest" description="Disordered" evidence="1">
    <location>
        <begin position="141"/>
        <end position="178"/>
    </location>
</feature>
<sequence length="178" mass="19700">MTQRRTSSRKADGWPGGRGQVDGTGYTPCRTWFRQSAGIPAHGSNQGRSDRKGWAPGCEQPPHRCQLDHVQRYDHSGEGGPTTVANLHLLCPKHHRQKTAGQWDGTLYPDGTAVWTSHGDGHTVTTVASGPLARETFEQRNVRKTRNRKRLHGERNFGDNGQDHDANDNVDAGPYAWA</sequence>
<dbReference type="GO" id="GO:0003676">
    <property type="term" value="F:nucleic acid binding"/>
    <property type="evidence" value="ECO:0007669"/>
    <property type="project" value="InterPro"/>
</dbReference>
<accession>A0A9D1UPB7</accession>
<dbReference type="EMBL" id="DXFZ01000026">
    <property type="protein sequence ID" value="HIW95234.1"/>
    <property type="molecule type" value="Genomic_DNA"/>
</dbReference>
<keyword evidence="3" id="KW-0378">Hydrolase</keyword>
<dbReference type="GO" id="GO:0008270">
    <property type="term" value="F:zinc ion binding"/>
    <property type="evidence" value="ECO:0007669"/>
    <property type="project" value="InterPro"/>
</dbReference>
<organism evidence="3 4">
    <name type="scientific">Candidatus Corynebacterium gallistercoris</name>
    <dbReference type="NCBI Taxonomy" id="2838530"/>
    <lineage>
        <taxon>Bacteria</taxon>
        <taxon>Bacillati</taxon>
        <taxon>Actinomycetota</taxon>
        <taxon>Actinomycetes</taxon>
        <taxon>Mycobacteriales</taxon>
        <taxon>Corynebacteriaceae</taxon>
        <taxon>Corynebacterium</taxon>
    </lineage>
</organism>
<evidence type="ECO:0000313" key="4">
    <source>
        <dbReference type="Proteomes" id="UP000824189"/>
    </source>
</evidence>
<dbReference type="InterPro" id="IPR002711">
    <property type="entry name" value="HNH"/>
</dbReference>
<dbReference type="Gene3D" id="1.10.30.50">
    <property type="match status" value="1"/>
</dbReference>
<dbReference type="Proteomes" id="UP000824189">
    <property type="component" value="Unassembled WGS sequence"/>
</dbReference>
<feature type="compositionally biased region" description="Basic and acidic residues" evidence="1">
    <location>
        <begin position="153"/>
        <end position="167"/>
    </location>
</feature>
<name>A0A9D1UPB7_9CORY</name>
<feature type="region of interest" description="Disordered" evidence="1">
    <location>
        <begin position="1"/>
        <end position="60"/>
    </location>
</feature>